<organism evidence="7 8">
    <name type="scientific">Euroglyphus maynei</name>
    <name type="common">Mayne's house dust mite</name>
    <dbReference type="NCBI Taxonomy" id="6958"/>
    <lineage>
        <taxon>Eukaryota</taxon>
        <taxon>Metazoa</taxon>
        <taxon>Ecdysozoa</taxon>
        <taxon>Arthropoda</taxon>
        <taxon>Chelicerata</taxon>
        <taxon>Arachnida</taxon>
        <taxon>Acari</taxon>
        <taxon>Acariformes</taxon>
        <taxon>Sarcoptiformes</taxon>
        <taxon>Astigmata</taxon>
        <taxon>Psoroptidia</taxon>
        <taxon>Analgoidea</taxon>
        <taxon>Pyroglyphidae</taxon>
        <taxon>Pyroglyphinae</taxon>
        <taxon>Euroglyphus</taxon>
    </lineage>
</organism>
<proteinExistence type="inferred from homology"/>
<sequence length="288" mass="33685">MSSPTEKALQILKYLPRVSLNNLVKNPYLIRKNRSKSTKDRRKEYAINKSNRERRRFWPVGYEGGRTPFYMKIPIENYYKNFGHRRQYPPLSLFQLQMLIDNGVIDPSIPIDLSSLCNSQFYQIDPSLSHYGVNLTDEGLDIFCSKINIEVQYTSEPVIAAIERNGGQITTAFFDIKSVQALMDPLKFFQGGLPIPKRCLPPEDAFAYYSDPKNRGYLADPKDVEKERILLAQKYGYELKNNYNDPMMTMKKSIRQIFFGLEPGWLINLRDKEILEPSNIEYKEYYRN</sequence>
<dbReference type="GO" id="GO:0005762">
    <property type="term" value="C:mitochondrial large ribosomal subunit"/>
    <property type="evidence" value="ECO:0007669"/>
    <property type="project" value="TreeGrafter"/>
</dbReference>
<feature type="domain" description="Large ribosomal subunit protein uL15/eL18" evidence="6">
    <location>
        <begin position="91"/>
        <end position="170"/>
    </location>
</feature>
<name>A0A1Y3AR82_EURMA</name>
<dbReference type="PANTHER" id="PTHR12934:SF11">
    <property type="entry name" value="LARGE RIBOSOMAL SUBUNIT PROTEIN UL15M"/>
    <property type="match status" value="1"/>
</dbReference>
<dbReference type="GO" id="GO:0003735">
    <property type="term" value="F:structural constituent of ribosome"/>
    <property type="evidence" value="ECO:0007669"/>
    <property type="project" value="InterPro"/>
</dbReference>
<evidence type="ECO:0000256" key="1">
    <source>
        <dbReference type="ARBA" id="ARBA00007320"/>
    </source>
</evidence>
<keyword evidence="2" id="KW-0689">Ribosomal protein</keyword>
<evidence type="ECO:0000259" key="6">
    <source>
        <dbReference type="Pfam" id="PF00828"/>
    </source>
</evidence>
<gene>
    <name evidence="7" type="ORF">BLA29_001315</name>
</gene>
<dbReference type="PANTHER" id="PTHR12934">
    <property type="entry name" value="50S RIBOSOMAL PROTEIN L15"/>
    <property type="match status" value="1"/>
</dbReference>
<evidence type="ECO:0000313" key="7">
    <source>
        <dbReference type="EMBL" id="OTF70324.1"/>
    </source>
</evidence>
<dbReference type="GO" id="GO:0006412">
    <property type="term" value="P:translation"/>
    <property type="evidence" value="ECO:0007669"/>
    <property type="project" value="InterPro"/>
</dbReference>
<comment type="similarity">
    <text evidence="1">Belongs to the universal ribosomal protein uL15 family.</text>
</comment>
<evidence type="ECO:0000256" key="2">
    <source>
        <dbReference type="ARBA" id="ARBA00022980"/>
    </source>
</evidence>
<evidence type="ECO:0000313" key="8">
    <source>
        <dbReference type="Proteomes" id="UP000194236"/>
    </source>
</evidence>
<dbReference type="Proteomes" id="UP000194236">
    <property type="component" value="Unassembled WGS sequence"/>
</dbReference>
<reference evidence="7 8" key="1">
    <citation type="submission" date="2017-03" db="EMBL/GenBank/DDBJ databases">
        <title>Genome Survey of Euroglyphus maynei.</title>
        <authorList>
            <person name="Arlian L.G."/>
            <person name="Morgan M.S."/>
            <person name="Rider S.D."/>
        </authorList>
    </citation>
    <scope>NUCLEOTIDE SEQUENCE [LARGE SCALE GENOMIC DNA]</scope>
    <source>
        <strain evidence="7">Arlian Lab</strain>
        <tissue evidence="7">Whole body</tissue>
    </source>
</reference>
<evidence type="ECO:0000256" key="5">
    <source>
        <dbReference type="ARBA" id="ARBA00035423"/>
    </source>
</evidence>
<dbReference type="EMBL" id="MUJZ01066245">
    <property type="protein sequence ID" value="OTF70324.1"/>
    <property type="molecule type" value="Genomic_DNA"/>
</dbReference>
<evidence type="ECO:0000256" key="4">
    <source>
        <dbReference type="ARBA" id="ARBA00035299"/>
    </source>
</evidence>
<accession>A0A1Y3AR82</accession>
<dbReference type="OrthoDB" id="361383at2759"/>
<keyword evidence="3" id="KW-0687">Ribonucleoprotein</keyword>
<comment type="caution">
    <text evidence="7">The sequence shown here is derived from an EMBL/GenBank/DDBJ whole genome shotgun (WGS) entry which is preliminary data.</text>
</comment>
<dbReference type="InterPro" id="IPR036227">
    <property type="entry name" value="Ribosomal_uL15/eL18_sf"/>
</dbReference>
<dbReference type="Pfam" id="PF00828">
    <property type="entry name" value="Ribosomal_L27A"/>
    <property type="match status" value="1"/>
</dbReference>
<dbReference type="SUPFAM" id="SSF52080">
    <property type="entry name" value="Ribosomal proteins L15p and L18e"/>
    <property type="match status" value="1"/>
</dbReference>
<protein>
    <recommendedName>
        <fullName evidence="4">Large ribosomal subunit protein uL15m</fullName>
    </recommendedName>
    <alternativeName>
        <fullName evidence="5">39S ribosomal protein L15, mitochondrial</fullName>
    </alternativeName>
</protein>
<dbReference type="InterPro" id="IPR021131">
    <property type="entry name" value="Ribosomal_uL15/eL18"/>
</dbReference>
<evidence type="ECO:0000256" key="3">
    <source>
        <dbReference type="ARBA" id="ARBA00023274"/>
    </source>
</evidence>
<dbReference type="AlphaFoldDB" id="A0A1Y3AR82"/>
<keyword evidence="8" id="KW-1185">Reference proteome</keyword>
<dbReference type="InterPro" id="IPR005749">
    <property type="entry name" value="Ribosomal_uL15_bac-type"/>
</dbReference>